<dbReference type="AlphaFoldDB" id="A0A0N1I5F9"/>
<name>A0A0N1I5F9_PAPMA</name>
<evidence type="ECO:0000313" key="3">
    <source>
        <dbReference type="Proteomes" id="UP000053240"/>
    </source>
</evidence>
<keyword evidence="3" id="KW-1185">Reference proteome</keyword>
<evidence type="ECO:0000256" key="1">
    <source>
        <dbReference type="SAM" id="MobiDB-lite"/>
    </source>
</evidence>
<accession>A0A0N1I5F9</accession>
<dbReference type="Proteomes" id="UP000053240">
    <property type="component" value="Unassembled WGS sequence"/>
</dbReference>
<evidence type="ECO:0000313" key="2">
    <source>
        <dbReference type="EMBL" id="KPJ09943.1"/>
    </source>
</evidence>
<dbReference type="EMBL" id="KQ461053">
    <property type="protein sequence ID" value="KPJ09943.1"/>
    <property type="molecule type" value="Genomic_DNA"/>
</dbReference>
<gene>
    <name evidence="2" type="ORF">RR48_02921</name>
</gene>
<reference evidence="2 3" key="1">
    <citation type="journal article" date="2015" name="Nat. Commun.">
        <title>Outbred genome sequencing and CRISPR/Cas9 gene editing in butterflies.</title>
        <authorList>
            <person name="Li X."/>
            <person name="Fan D."/>
            <person name="Zhang W."/>
            <person name="Liu G."/>
            <person name="Zhang L."/>
            <person name="Zhao L."/>
            <person name="Fang X."/>
            <person name="Chen L."/>
            <person name="Dong Y."/>
            <person name="Chen Y."/>
            <person name="Ding Y."/>
            <person name="Zhao R."/>
            <person name="Feng M."/>
            <person name="Zhu Y."/>
            <person name="Feng Y."/>
            <person name="Jiang X."/>
            <person name="Zhu D."/>
            <person name="Xiang H."/>
            <person name="Feng X."/>
            <person name="Li S."/>
            <person name="Wang J."/>
            <person name="Zhang G."/>
            <person name="Kronforst M.R."/>
            <person name="Wang W."/>
        </authorList>
    </citation>
    <scope>NUCLEOTIDE SEQUENCE [LARGE SCALE GENOMIC DNA]</scope>
    <source>
        <strain evidence="2">Ya'a_city_454_Pm</strain>
        <tissue evidence="2">Whole body</tissue>
    </source>
</reference>
<dbReference type="InParanoid" id="A0A0N1I5F9"/>
<feature type="region of interest" description="Disordered" evidence="1">
    <location>
        <begin position="1"/>
        <end position="22"/>
    </location>
</feature>
<protein>
    <submittedName>
        <fullName evidence="2">Uncharacterized protein</fullName>
    </submittedName>
</protein>
<proteinExistence type="predicted"/>
<organism evidence="2 3">
    <name type="scientific">Papilio machaon</name>
    <name type="common">Old World swallowtail butterfly</name>
    <dbReference type="NCBI Taxonomy" id="76193"/>
    <lineage>
        <taxon>Eukaryota</taxon>
        <taxon>Metazoa</taxon>
        <taxon>Ecdysozoa</taxon>
        <taxon>Arthropoda</taxon>
        <taxon>Hexapoda</taxon>
        <taxon>Insecta</taxon>
        <taxon>Pterygota</taxon>
        <taxon>Neoptera</taxon>
        <taxon>Endopterygota</taxon>
        <taxon>Lepidoptera</taxon>
        <taxon>Glossata</taxon>
        <taxon>Ditrysia</taxon>
        <taxon>Papilionoidea</taxon>
        <taxon>Papilionidae</taxon>
        <taxon>Papilioninae</taxon>
        <taxon>Papilio</taxon>
    </lineage>
</organism>
<sequence>MDDVSGVKRAYMGRPSGRRPVGRPRYRWMDEVDKDLRELQVRDWVWERKWRLLLSEAKAHFGSLRHPIS</sequence>